<gene>
    <name evidence="2" type="ORF">V6N12_055883</name>
</gene>
<name>A0ABR2CRC8_9ROSI</name>
<feature type="transmembrane region" description="Helical" evidence="1">
    <location>
        <begin position="63"/>
        <end position="86"/>
    </location>
</feature>
<keyword evidence="1" id="KW-0472">Membrane</keyword>
<sequence>MNREKTKREKAPAAKFGGDFGGVATLLTCTFACSLCFLLSYAGRPLFLFLWFLARFPTPALTYIYKILLGLISSYCSCFCFGVNWVQLELSKVFHLF</sequence>
<evidence type="ECO:0000256" key="1">
    <source>
        <dbReference type="SAM" id="Phobius"/>
    </source>
</evidence>
<evidence type="ECO:0000313" key="3">
    <source>
        <dbReference type="Proteomes" id="UP001472677"/>
    </source>
</evidence>
<dbReference type="EMBL" id="JBBPBM010000045">
    <property type="protein sequence ID" value="KAK8522163.1"/>
    <property type="molecule type" value="Genomic_DNA"/>
</dbReference>
<comment type="caution">
    <text evidence="2">The sequence shown here is derived from an EMBL/GenBank/DDBJ whole genome shotgun (WGS) entry which is preliminary data.</text>
</comment>
<evidence type="ECO:0000313" key="2">
    <source>
        <dbReference type="EMBL" id="KAK8522163.1"/>
    </source>
</evidence>
<reference evidence="2 3" key="1">
    <citation type="journal article" date="2024" name="G3 (Bethesda)">
        <title>Genome assembly of Hibiscus sabdariffa L. provides insights into metabolisms of medicinal natural products.</title>
        <authorList>
            <person name="Kim T."/>
        </authorList>
    </citation>
    <scope>NUCLEOTIDE SEQUENCE [LARGE SCALE GENOMIC DNA]</scope>
    <source>
        <strain evidence="2">TK-2024</strain>
        <tissue evidence="2">Old leaves</tissue>
    </source>
</reference>
<feature type="transmembrane region" description="Helical" evidence="1">
    <location>
        <begin position="20"/>
        <end position="43"/>
    </location>
</feature>
<accession>A0ABR2CRC8</accession>
<protein>
    <submittedName>
        <fullName evidence="2">Uncharacterized protein</fullName>
    </submittedName>
</protein>
<keyword evidence="1" id="KW-1133">Transmembrane helix</keyword>
<proteinExistence type="predicted"/>
<organism evidence="2 3">
    <name type="scientific">Hibiscus sabdariffa</name>
    <name type="common">roselle</name>
    <dbReference type="NCBI Taxonomy" id="183260"/>
    <lineage>
        <taxon>Eukaryota</taxon>
        <taxon>Viridiplantae</taxon>
        <taxon>Streptophyta</taxon>
        <taxon>Embryophyta</taxon>
        <taxon>Tracheophyta</taxon>
        <taxon>Spermatophyta</taxon>
        <taxon>Magnoliopsida</taxon>
        <taxon>eudicotyledons</taxon>
        <taxon>Gunneridae</taxon>
        <taxon>Pentapetalae</taxon>
        <taxon>rosids</taxon>
        <taxon>malvids</taxon>
        <taxon>Malvales</taxon>
        <taxon>Malvaceae</taxon>
        <taxon>Malvoideae</taxon>
        <taxon>Hibiscus</taxon>
    </lineage>
</organism>
<keyword evidence="1" id="KW-0812">Transmembrane</keyword>
<keyword evidence="3" id="KW-1185">Reference proteome</keyword>
<dbReference type="Proteomes" id="UP001472677">
    <property type="component" value="Unassembled WGS sequence"/>
</dbReference>